<sequence length="101" mass="11980">MAEPEKMIEQFVRDGMVKSTTRGLIIIIRMEYQDLMKMGEEEAEEHRQEMSESEMKNWASLAEIREAVNLLAKSVKNVYDFQRVVWYKMELAQTTITWNES</sequence>
<evidence type="ECO:0000313" key="2">
    <source>
        <dbReference type="EMBL" id="RKO88779.1"/>
    </source>
</evidence>
<proteinExistence type="predicted"/>
<dbReference type="Proteomes" id="UP000269721">
    <property type="component" value="Unassembled WGS sequence"/>
</dbReference>
<accession>A0A4P9W8D1</accession>
<feature type="coiled-coil region" evidence="1">
    <location>
        <begin position="29"/>
        <end position="56"/>
    </location>
</feature>
<keyword evidence="3" id="KW-1185">Reference proteome</keyword>
<dbReference type="AlphaFoldDB" id="A0A4P9W8D1"/>
<evidence type="ECO:0000313" key="3">
    <source>
        <dbReference type="Proteomes" id="UP000269721"/>
    </source>
</evidence>
<dbReference type="EMBL" id="KZ996483">
    <property type="protein sequence ID" value="RKO88779.1"/>
    <property type="molecule type" value="Genomic_DNA"/>
</dbReference>
<keyword evidence="1" id="KW-0175">Coiled coil</keyword>
<protein>
    <submittedName>
        <fullName evidence="2">Uncharacterized protein</fullName>
    </submittedName>
</protein>
<evidence type="ECO:0000256" key="1">
    <source>
        <dbReference type="SAM" id="Coils"/>
    </source>
</evidence>
<name>A0A4P9W8D1_9FUNG</name>
<gene>
    <name evidence="2" type="ORF">BDK51DRAFT_27545</name>
</gene>
<organism evidence="2 3">
    <name type="scientific">Blyttiomyces helicus</name>
    <dbReference type="NCBI Taxonomy" id="388810"/>
    <lineage>
        <taxon>Eukaryota</taxon>
        <taxon>Fungi</taxon>
        <taxon>Fungi incertae sedis</taxon>
        <taxon>Chytridiomycota</taxon>
        <taxon>Chytridiomycota incertae sedis</taxon>
        <taxon>Chytridiomycetes</taxon>
        <taxon>Chytridiomycetes incertae sedis</taxon>
        <taxon>Blyttiomyces</taxon>
    </lineage>
</organism>
<reference evidence="3" key="1">
    <citation type="journal article" date="2018" name="Nat. Microbiol.">
        <title>Leveraging single-cell genomics to expand the fungal tree of life.</title>
        <authorList>
            <person name="Ahrendt S.R."/>
            <person name="Quandt C.A."/>
            <person name="Ciobanu D."/>
            <person name="Clum A."/>
            <person name="Salamov A."/>
            <person name="Andreopoulos B."/>
            <person name="Cheng J.F."/>
            <person name="Woyke T."/>
            <person name="Pelin A."/>
            <person name="Henrissat B."/>
            <person name="Reynolds N.K."/>
            <person name="Benny G.L."/>
            <person name="Smith M.E."/>
            <person name="James T.Y."/>
            <person name="Grigoriev I.V."/>
        </authorList>
    </citation>
    <scope>NUCLEOTIDE SEQUENCE [LARGE SCALE GENOMIC DNA]</scope>
</reference>